<evidence type="ECO:0000256" key="1">
    <source>
        <dbReference type="SAM" id="Phobius"/>
    </source>
</evidence>
<protein>
    <submittedName>
        <fullName evidence="2">Uncharacterized protein</fullName>
    </submittedName>
</protein>
<name>A0A7Z1AYP1_9PSEU</name>
<reference evidence="2 3" key="1">
    <citation type="submission" date="2016-12" db="EMBL/GenBank/DDBJ databases">
        <title>The draft genome sequence of Actinophytocola xinjiangensis.</title>
        <authorList>
            <person name="Wang W."/>
            <person name="Yuan L."/>
        </authorList>
    </citation>
    <scope>NUCLEOTIDE SEQUENCE [LARGE SCALE GENOMIC DNA]</scope>
    <source>
        <strain evidence="2 3">CGMCC 4.4663</strain>
    </source>
</reference>
<accession>A0A7Z1AYP1</accession>
<keyword evidence="1" id="KW-0812">Transmembrane</keyword>
<keyword evidence="3" id="KW-1185">Reference proteome</keyword>
<feature type="transmembrane region" description="Helical" evidence="1">
    <location>
        <begin position="107"/>
        <end position="128"/>
    </location>
</feature>
<keyword evidence="1" id="KW-0472">Membrane</keyword>
<evidence type="ECO:0000313" key="2">
    <source>
        <dbReference type="EMBL" id="OLF10910.1"/>
    </source>
</evidence>
<dbReference type="EMBL" id="MSIF01000005">
    <property type="protein sequence ID" value="OLF10910.1"/>
    <property type="molecule type" value="Genomic_DNA"/>
</dbReference>
<gene>
    <name evidence="2" type="ORF">BLA60_12820</name>
</gene>
<comment type="caution">
    <text evidence="2">The sequence shown here is derived from an EMBL/GenBank/DDBJ whole genome shotgun (WGS) entry which is preliminary data.</text>
</comment>
<organism evidence="2 3">
    <name type="scientific">Actinophytocola xinjiangensis</name>
    <dbReference type="NCBI Taxonomy" id="485602"/>
    <lineage>
        <taxon>Bacteria</taxon>
        <taxon>Bacillati</taxon>
        <taxon>Actinomycetota</taxon>
        <taxon>Actinomycetes</taxon>
        <taxon>Pseudonocardiales</taxon>
        <taxon>Pseudonocardiaceae</taxon>
    </lineage>
</organism>
<proteinExistence type="predicted"/>
<evidence type="ECO:0000313" key="3">
    <source>
        <dbReference type="Proteomes" id="UP000185696"/>
    </source>
</evidence>
<dbReference type="Proteomes" id="UP000185696">
    <property type="component" value="Unassembled WGS sequence"/>
</dbReference>
<dbReference type="AlphaFoldDB" id="A0A7Z1AYP1"/>
<keyword evidence="1" id="KW-1133">Transmembrane helix</keyword>
<sequence>MLLAAVAVFAALVTLLANLLGLTGFTAEEETVNRVRATVSAAAPCTDSGGERVTFTQDGRDREARFDGCGHTEGEQVEINVPDGATGDDLTVQAAHNAVDSGGSGGVPGVVLLFGAAVAGGMIARWWWRQPTSSGGESQVLH</sequence>